<evidence type="ECO:0000313" key="2">
    <source>
        <dbReference type="Proteomes" id="UP000001626"/>
    </source>
</evidence>
<sequence>MSERVKNGGLWGYYERGILSAWQVSNWETGTTVINNGEYCRAYARGNFHWGIEYEGNGLVVQDEYVDLRVSVTRNGDVWKN</sequence>
<keyword evidence="2" id="KW-1185">Reference proteome</keyword>
<dbReference type="OrthoDB" id="2083895at2"/>
<dbReference type="AlphaFoldDB" id="D9TMR4"/>
<dbReference type="HOGENOM" id="CLU_2572781_0_0_9"/>
<evidence type="ECO:0000313" key="1">
    <source>
        <dbReference type="EMBL" id="ADL70113.1"/>
    </source>
</evidence>
<organism evidence="1 2">
    <name type="scientific">Thermoanaerobacterium thermosaccharolyticum (strain ATCC 7956 / DSM 571 / NCIMB 9385 / NCA 3814 / NCTC 13789 / WDCM 00135 / 2032)</name>
    <name type="common">Clostridium thermosaccharolyticum</name>
    <dbReference type="NCBI Taxonomy" id="580327"/>
    <lineage>
        <taxon>Bacteria</taxon>
        <taxon>Bacillati</taxon>
        <taxon>Bacillota</taxon>
        <taxon>Clostridia</taxon>
        <taxon>Thermoanaerobacterales</taxon>
        <taxon>Thermoanaerobacteraceae</taxon>
        <taxon>Thermoanaerobacterium</taxon>
    </lineage>
</organism>
<dbReference type="EMBL" id="CP002171">
    <property type="protein sequence ID" value="ADL70113.1"/>
    <property type="molecule type" value="Genomic_DNA"/>
</dbReference>
<protein>
    <submittedName>
        <fullName evidence="1">Uncharacterized protein</fullName>
    </submittedName>
</protein>
<dbReference type="KEGG" id="ttm:Tthe_2663"/>
<reference evidence="1 2" key="1">
    <citation type="submission" date="2010-08" db="EMBL/GenBank/DDBJ databases">
        <title>Complete sequence of Thermoanaerobacterium thermosaccharolyticum DSM 571.</title>
        <authorList>
            <consortium name="US DOE Joint Genome Institute"/>
            <person name="Lucas S."/>
            <person name="Copeland A."/>
            <person name="Lapidus A."/>
            <person name="Cheng J.-F."/>
            <person name="Bruce D."/>
            <person name="Goodwin L."/>
            <person name="Pitluck S."/>
            <person name="Teshima H."/>
            <person name="Detter J.C."/>
            <person name="Han C."/>
            <person name="Tapia R."/>
            <person name="Land M."/>
            <person name="Hauser L."/>
            <person name="Chang Y.-J."/>
            <person name="Jeffries C."/>
            <person name="Kyrpides N."/>
            <person name="Ivanova N."/>
            <person name="Mikhailova N."/>
            <person name="Hemme C.L."/>
            <person name="Woyke T."/>
        </authorList>
    </citation>
    <scope>NUCLEOTIDE SEQUENCE [LARGE SCALE GENOMIC DNA]</scope>
    <source>
        <strain evidence="2">ATCC 7956 / DSM 571 / NCIMB 9385 / NCA 3814 / NCTC 13789 / WDCM 00135 / 2032</strain>
    </source>
</reference>
<name>D9TMR4_THETC</name>
<gene>
    <name evidence="1" type="ordered locus">Tthe_2663</name>
</gene>
<proteinExistence type="predicted"/>
<accession>D9TMR4</accession>
<dbReference type="Proteomes" id="UP000001626">
    <property type="component" value="Chromosome"/>
</dbReference>